<feature type="compositionally biased region" description="Polar residues" evidence="1">
    <location>
        <begin position="207"/>
        <end position="217"/>
    </location>
</feature>
<dbReference type="GO" id="GO:1905762">
    <property type="term" value="F:CCR4-NOT complex binding"/>
    <property type="evidence" value="ECO:0007669"/>
    <property type="project" value="TreeGrafter"/>
</dbReference>
<feature type="domain" description="NYN" evidence="2">
    <location>
        <begin position="7"/>
        <end position="151"/>
    </location>
</feature>
<evidence type="ECO:0000313" key="4">
    <source>
        <dbReference type="Proteomes" id="UP001383192"/>
    </source>
</evidence>
<protein>
    <recommendedName>
        <fullName evidence="2">NYN domain-containing protein</fullName>
    </recommendedName>
</protein>
<evidence type="ECO:0000313" key="3">
    <source>
        <dbReference type="EMBL" id="KAK7043682.1"/>
    </source>
</evidence>
<dbReference type="GO" id="GO:0005777">
    <property type="term" value="C:peroxisome"/>
    <property type="evidence" value="ECO:0007669"/>
    <property type="project" value="InterPro"/>
</dbReference>
<evidence type="ECO:0000259" key="2">
    <source>
        <dbReference type="Pfam" id="PF01936"/>
    </source>
</evidence>
<name>A0AAW0CX14_9AGAR</name>
<gene>
    <name evidence="3" type="ORF">VNI00_008293</name>
</gene>
<dbReference type="Gene3D" id="3.40.50.1010">
    <property type="entry name" value="5'-nuclease"/>
    <property type="match status" value="1"/>
</dbReference>
<evidence type="ECO:0000256" key="1">
    <source>
        <dbReference type="SAM" id="MobiDB-lite"/>
    </source>
</evidence>
<dbReference type="GO" id="GO:0010468">
    <property type="term" value="P:regulation of gene expression"/>
    <property type="evidence" value="ECO:0007669"/>
    <property type="project" value="InterPro"/>
</dbReference>
<dbReference type="InterPro" id="IPR021139">
    <property type="entry name" value="NYN"/>
</dbReference>
<keyword evidence="4" id="KW-1185">Reference proteome</keyword>
<reference evidence="3 4" key="1">
    <citation type="submission" date="2024-01" db="EMBL/GenBank/DDBJ databases">
        <title>A draft genome for a cacao thread blight-causing isolate of Paramarasmius palmivorus.</title>
        <authorList>
            <person name="Baruah I.K."/>
            <person name="Bukari Y."/>
            <person name="Amoako-Attah I."/>
            <person name="Meinhardt L.W."/>
            <person name="Bailey B.A."/>
            <person name="Cohen S.P."/>
        </authorList>
    </citation>
    <scope>NUCLEOTIDE SEQUENCE [LARGE SCALE GENOMIC DNA]</scope>
    <source>
        <strain evidence="3 4">GH-12</strain>
    </source>
</reference>
<accession>A0AAW0CX14</accession>
<dbReference type="InterPro" id="IPR024768">
    <property type="entry name" value="Marf1"/>
</dbReference>
<dbReference type="GO" id="GO:0004540">
    <property type="term" value="F:RNA nuclease activity"/>
    <property type="evidence" value="ECO:0007669"/>
    <property type="project" value="InterPro"/>
</dbReference>
<dbReference type="Pfam" id="PF01936">
    <property type="entry name" value="NYN"/>
    <property type="match status" value="1"/>
</dbReference>
<organism evidence="3 4">
    <name type="scientific">Paramarasmius palmivorus</name>
    <dbReference type="NCBI Taxonomy" id="297713"/>
    <lineage>
        <taxon>Eukaryota</taxon>
        <taxon>Fungi</taxon>
        <taxon>Dikarya</taxon>
        <taxon>Basidiomycota</taxon>
        <taxon>Agaricomycotina</taxon>
        <taxon>Agaricomycetes</taxon>
        <taxon>Agaricomycetidae</taxon>
        <taxon>Agaricales</taxon>
        <taxon>Marasmiineae</taxon>
        <taxon>Marasmiaceae</taxon>
        <taxon>Paramarasmius</taxon>
    </lineage>
</organism>
<sequence>MSSAEQVAIFWDYENCQVPFSASGFSVVNQIRGVVHQFGGIKLFRAYADLSELSSPRLLSVRSELQCSGVSLIDCPHNGRKNVVDQMIIVDMLAYAIDHSTLDTILLISGDRDFAYAIATLRSRMYKVIVMAPSAPSPHVSLRAQASVFIDWNSAVLDALPEERLNPEGSPRANGASSTRSPPQTTKPLSNNSVFDLRGSSLFGEGSSRNTPSQLLSEPSMLVDGERTITPSSAPGLPTYTASVEPIPSETLNVSVTLESNPRVHPDKAIPDPHLIGLRPPALLSPTAAPFTQQGTYPSIPARDPVAVLPGSVPRQGASVQPAVFTPSTELHISPQFQGLVRVLRELCQKGNPRPLRSLVSLELINSDRTTYQKAGVARFREFVDLAVSAEVIEAGGIGGGAWVKLHSNLSSKI</sequence>
<comment type="caution">
    <text evidence="3">The sequence shown here is derived from an EMBL/GenBank/DDBJ whole genome shotgun (WGS) entry which is preliminary data.</text>
</comment>
<dbReference type="Proteomes" id="UP001383192">
    <property type="component" value="Unassembled WGS sequence"/>
</dbReference>
<dbReference type="PANTHER" id="PTHR14379">
    <property type="entry name" value="LIMKAIN B LKAP"/>
    <property type="match status" value="1"/>
</dbReference>
<dbReference type="EMBL" id="JAYKXP010000028">
    <property type="protein sequence ID" value="KAK7043682.1"/>
    <property type="molecule type" value="Genomic_DNA"/>
</dbReference>
<dbReference type="CDD" id="cd10910">
    <property type="entry name" value="PIN_limkain_b1_N_like"/>
    <property type="match status" value="1"/>
</dbReference>
<dbReference type="PANTHER" id="PTHR14379:SF3">
    <property type="entry name" value="MEIOSIS REGULATOR AND MRNA STABILITY FACTOR 1"/>
    <property type="match status" value="1"/>
</dbReference>
<feature type="region of interest" description="Disordered" evidence="1">
    <location>
        <begin position="164"/>
        <end position="221"/>
    </location>
</feature>
<proteinExistence type="predicted"/>
<feature type="compositionally biased region" description="Polar residues" evidence="1">
    <location>
        <begin position="175"/>
        <end position="194"/>
    </location>
</feature>
<dbReference type="AlphaFoldDB" id="A0AAW0CX14"/>